<proteinExistence type="predicted"/>
<keyword evidence="2" id="KW-1185">Reference proteome</keyword>
<evidence type="ECO:0000313" key="2">
    <source>
        <dbReference type="Proteomes" id="UP001596496"/>
    </source>
</evidence>
<evidence type="ECO:0000313" key="1">
    <source>
        <dbReference type="EMBL" id="MFC7381037.1"/>
    </source>
</evidence>
<protein>
    <recommendedName>
        <fullName evidence="3">Peptidase M48 domain-containing protein</fullName>
    </recommendedName>
</protein>
<dbReference type="PROSITE" id="PS51318">
    <property type="entry name" value="TAT"/>
    <property type="match status" value="1"/>
</dbReference>
<organism evidence="1 2">
    <name type="scientific">Sphaerisporangium rhizosphaerae</name>
    <dbReference type="NCBI Taxonomy" id="2269375"/>
    <lineage>
        <taxon>Bacteria</taxon>
        <taxon>Bacillati</taxon>
        <taxon>Actinomycetota</taxon>
        <taxon>Actinomycetes</taxon>
        <taxon>Streptosporangiales</taxon>
        <taxon>Streptosporangiaceae</taxon>
        <taxon>Sphaerisporangium</taxon>
    </lineage>
</organism>
<evidence type="ECO:0008006" key="3">
    <source>
        <dbReference type="Google" id="ProtNLM"/>
    </source>
</evidence>
<dbReference type="InterPro" id="IPR006311">
    <property type="entry name" value="TAT_signal"/>
</dbReference>
<dbReference type="Proteomes" id="UP001596496">
    <property type="component" value="Unassembled WGS sequence"/>
</dbReference>
<dbReference type="RefSeq" id="WP_380823990.1">
    <property type="nucleotide sequence ID" value="NZ_JBHTCG010000001.1"/>
</dbReference>
<reference evidence="2" key="1">
    <citation type="journal article" date="2019" name="Int. J. Syst. Evol. Microbiol.">
        <title>The Global Catalogue of Microorganisms (GCM) 10K type strain sequencing project: providing services to taxonomists for standard genome sequencing and annotation.</title>
        <authorList>
            <consortium name="The Broad Institute Genomics Platform"/>
            <consortium name="The Broad Institute Genome Sequencing Center for Infectious Disease"/>
            <person name="Wu L."/>
            <person name="Ma J."/>
        </authorList>
    </citation>
    <scope>NUCLEOTIDE SEQUENCE [LARGE SCALE GENOMIC DNA]</scope>
    <source>
        <strain evidence="2">CECT 7649</strain>
    </source>
</reference>
<accession>A0ABW2NXT4</accession>
<name>A0ABW2NXT4_9ACTN</name>
<comment type="caution">
    <text evidence="1">The sequence shown here is derived from an EMBL/GenBank/DDBJ whole genome shotgun (WGS) entry which is preliminary data.</text>
</comment>
<dbReference type="EMBL" id="JBHTCG010000001">
    <property type="protein sequence ID" value="MFC7381037.1"/>
    <property type="molecule type" value="Genomic_DNA"/>
</dbReference>
<dbReference type="PROSITE" id="PS51257">
    <property type="entry name" value="PROKAR_LIPOPROTEIN"/>
    <property type="match status" value="1"/>
</dbReference>
<gene>
    <name evidence="1" type="ORF">ACFQSB_02385</name>
</gene>
<sequence>MRRRRRWALGGAAALVVAAVLGVAVAFPSVAAVACPGCYGLEDLGDGVYAEPETPAVRGERLLGVVREAERRVADFYGGRRSSPRVLACVTDGCYRRIGGGGERGVAVLNRAVMLSPRGLDVVIASHELSHVELRARLDGGDVPQWFNEGLAVLISGDARYLAPAGSPDRCLVASDKALPAELGRWREAAGGDGNLYAEAACRVSRWVTANGGSRAVLSLIDRLNAGEEFDTVFGPDGHVVHRP</sequence>